<proteinExistence type="predicted"/>
<accession>A0A6P3XP01</accession>
<dbReference type="SMART" id="SM00558">
    <property type="entry name" value="JmjC"/>
    <property type="match status" value="1"/>
</dbReference>
<dbReference type="InterPro" id="IPR003347">
    <property type="entry name" value="JmjC_dom"/>
</dbReference>
<name>A0A6P3XP01_DINQU</name>
<evidence type="ECO:0000256" key="1">
    <source>
        <dbReference type="ARBA" id="ARBA00004496"/>
    </source>
</evidence>
<evidence type="ECO:0000256" key="3">
    <source>
        <dbReference type="ARBA" id="ARBA00037342"/>
    </source>
</evidence>
<dbReference type="InterPro" id="IPR041667">
    <property type="entry name" value="Cupin_8"/>
</dbReference>
<keyword evidence="6" id="KW-1185">Reference proteome</keyword>
<protein>
    <submittedName>
        <fullName evidence="7">HSPB1-associated protein 1 isoform X1</fullName>
    </submittedName>
</protein>
<dbReference type="PANTHER" id="PTHR12461">
    <property type="entry name" value="HYPOXIA-INDUCIBLE FACTOR 1 ALPHA INHIBITOR-RELATED"/>
    <property type="match status" value="1"/>
</dbReference>
<evidence type="ECO:0000313" key="6">
    <source>
        <dbReference type="Proteomes" id="UP000515204"/>
    </source>
</evidence>
<evidence type="ECO:0000256" key="2">
    <source>
        <dbReference type="ARBA" id="ARBA00022490"/>
    </source>
</evidence>
<dbReference type="CTD" id="79663"/>
<dbReference type="SUPFAM" id="SSF51197">
    <property type="entry name" value="Clavaminate synthase-like"/>
    <property type="match status" value="1"/>
</dbReference>
<dbReference type="OrthoDB" id="438164at2759"/>
<evidence type="ECO:0000259" key="5">
    <source>
        <dbReference type="PROSITE" id="PS51184"/>
    </source>
</evidence>
<dbReference type="PROSITE" id="PS51184">
    <property type="entry name" value="JMJC"/>
    <property type="match status" value="1"/>
</dbReference>
<evidence type="ECO:0000313" key="7">
    <source>
        <dbReference type="RefSeq" id="XP_014479729.1"/>
    </source>
</evidence>
<keyword evidence="2" id="KW-0963">Cytoplasm</keyword>
<evidence type="ECO:0000256" key="4">
    <source>
        <dbReference type="SAM" id="MobiDB-lite"/>
    </source>
</evidence>
<dbReference type="AlphaFoldDB" id="A0A6P3XP01"/>
<dbReference type="GO" id="GO:0005737">
    <property type="term" value="C:cytoplasm"/>
    <property type="evidence" value="ECO:0007669"/>
    <property type="project" value="UniProtKB-SubCell"/>
</dbReference>
<dbReference type="RefSeq" id="XP_014479729.1">
    <property type="nucleotide sequence ID" value="XM_014624243.1"/>
</dbReference>
<feature type="domain" description="JmjC" evidence="5">
    <location>
        <begin position="102"/>
        <end position="264"/>
    </location>
</feature>
<dbReference type="Proteomes" id="UP000515204">
    <property type="component" value="Unplaced"/>
</dbReference>
<comment type="function">
    <text evidence="3">May play a role in cellular stress response.</text>
</comment>
<sequence length="406" mass="47232">MNSPEPLLKEILKDALAHLQEPLLFQNMLQDPDGSHEWKLLEWDFSEFADKLGNIKLPFRVGYNARLTSPQWERHCSVKYMTLQEFAENKEESEDEMWYYFDYKYMQEWFNDKPEILASLNWRKFGIDKDGSDSTLWIGSKGAHTNCHQDSYGYNLVAQIHGRKEWLLFPPSSSNFLEPTRIPYEESTVYSRFNFFCLSKEDEKKVLDVPYKPKVIILEPGDVLFVPWGWWHYVESLDHSMSINVWLPLKEDSRARLKEALVKLTVATIGGQKYSASEDEDSDVSYYTGLIDAALQECKSDVENASEFPSVKRTKYSSWTVEDLITQYPEYVRPLHNLEDRELQRFLQEKQERFPKSNSTQKLPQQSTDIKTIPPLGTSLESIINALCHPDVVTKAAELLLNNTQG</sequence>
<feature type="region of interest" description="Disordered" evidence="4">
    <location>
        <begin position="351"/>
        <end position="371"/>
    </location>
</feature>
<feature type="compositionally biased region" description="Polar residues" evidence="4">
    <location>
        <begin position="356"/>
        <end position="370"/>
    </location>
</feature>
<comment type="subcellular location">
    <subcellularLocation>
        <location evidence="1">Cytoplasm</location>
    </subcellularLocation>
</comment>
<dbReference type="Gene3D" id="2.60.120.650">
    <property type="entry name" value="Cupin"/>
    <property type="match status" value="1"/>
</dbReference>
<dbReference type="KEGG" id="dqu:106747013"/>
<dbReference type="Pfam" id="PF13621">
    <property type="entry name" value="Cupin_8"/>
    <property type="match status" value="1"/>
</dbReference>
<organism evidence="6 7">
    <name type="scientific">Dinoponera quadriceps</name>
    <name type="common">South American ant</name>
    <dbReference type="NCBI Taxonomy" id="609295"/>
    <lineage>
        <taxon>Eukaryota</taxon>
        <taxon>Metazoa</taxon>
        <taxon>Ecdysozoa</taxon>
        <taxon>Arthropoda</taxon>
        <taxon>Hexapoda</taxon>
        <taxon>Insecta</taxon>
        <taxon>Pterygota</taxon>
        <taxon>Neoptera</taxon>
        <taxon>Endopterygota</taxon>
        <taxon>Hymenoptera</taxon>
        <taxon>Apocrita</taxon>
        <taxon>Aculeata</taxon>
        <taxon>Formicoidea</taxon>
        <taxon>Formicidae</taxon>
        <taxon>Ponerinae</taxon>
        <taxon>Ponerini</taxon>
        <taxon>Dinoponera</taxon>
    </lineage>
</organism>
<dbReference type="GeneID" id="106747013"/>
<dbReference type="PANTHER" id="PTHR12461:SF43">
    <property type="entry name" value="HSPB1-ASSOCIATED PROTEIN 1"/>
    <property type="match status" value="1"/>
</dbReference>
<gene>
    <name evidence="7" type="primary">LOC106747013</name>
</gene>
<reference evidence="7" key="1">
    <citation type="submission" date="2025-08" db="UniProtKB">
        <authorList>
            <consortium name="RefSeq"/>
        </authorList>
    </citation>
    <scope>IDENTIFICATION</scope>
</reference>